<dbReference type="EMBL" id="JAEMGP010000018">
    <property type="protein sequence ID" value="KAG5198281.1"/>
    <property type="molecule type" value="Genomic_DNA"/>
</dbReference>
<dbReference type="PANTHER" id="PTHR46923">
    <property type="entry name" value="CATION CHANNEL SPERM-ASSOCIATED PROTEIN 2"/>
    <property type="match status" value="1"/>
</dbReference>
<protein>
    <recommendedName>
        <fullName evidence="11">Cation channel sperm-associated protein 2</fullName>
    </recommendedName>
</protein>
<feature type="transmembrane region" description="Helical" evidence="6">
    <location>
        <begin position="67"/>
        <end position="88"/>
    </location>
</feature>
<dbReference type="FunFam" id="1.10.287.70:FF:000115">
    <property type="entry name" value="Cation channel sperm-associated protein 2"/>
    <property type="match status" value="1"/>
</dbReference>
<proteinExistence type="predicted"/>
<dbReference type="InterPro" id="IPR048992">
    <property type="entry name" value="Stereocilin_LRR"/>
</dbReference>
<feature type="compositionally biased region" description="Low complexity" evidence="5">
    <location>
        <begin position="326"/>
        <end position="343"/>
    </location>
</feature>
<dbReference type="InterPro" id="IPR028747">
    <property type="entry name" value="CatSper2"/>
</dbReference>
<dbReference type="Proteomes" id="UP000664991">
    <property type="component" value="Unassembled WGS sequence"/>
</dbReference>
<feature type="compositionally biased region" description="Polar residues" evidence="5">
    <location>
        <begin position="271"/>
        <end position="299"/>
    </location>
</feature>
<keyword evidence="2 6" id="KW-0812">Transmembrane</keyword>
<feature type="transmembrane region" description="Helical" evidence="6">
    <location>
        <begin position="131"/>
        <end position="151"/>
    </location>
</feature>
<dbReference type="GO" id="GO:0005227">
    <property type="term" value="F:calcium-activated cation channel activity"/>
    <property type="evidence" value="ECO:0007669"/>
    <property type="project" value="InterPro"/>
</dbReference>
<feature type="domain" description="Stereocilin LRR" evidence="8">
    <location>
        <begin position="1143"/>
        <end position="1551"/>
    </location>
</feature>
<evidence type="ECO:0000259" key="7">
    <source>
        <dbReference type="Pfam" id="PF00520"/>
    </source>
</evidence>
<dbReference type="Gene3D" id="1.20.120.350">
    <property type="entry name" value="Voltage-gated potassium channels. Chain C"/>
    <property type="match status" value="1"/>
</dbReference>
<evidence type="ECO:0000256" key="4">
    <source>
        <dbReference type="ARBA" id="ARBA00023136"/>
    </source>
</evidence>
<feature type="transmembrane region" description="Helical" evidence="6">
    <location>
        <begin position="36"/>
        <end position="60"/>
    </location>
</feature>
<reference evidence="9 10" key="1">
    <citation type="submission" date="2020-12" db="EMBL/GenBank/DDBJ databases">
        <title>De novo assembly of Tibetan sheep genome.</title>
        <authorList>
            <person name="Li X."/>
        </authorList>
    </citation>
    <scope>NUCLEOTIDE SEQUENCE [LARGE SCALE GENOMIC DNA]</scope>
    <source>
        <tissue evidence="9">Heart</tissue>
    </source>
</reference>
<evidence type="ECO:0000256" key="3">
    <source>
        <dbReference type="ARBA" id="ARBA00022989"/>
    </source>
</evidence>
<evidence type="ECO:0000313" key="10">
    <source>
        <dbReference type="Proteomes" id="UP000664991"/>
    </source>
</evidence>
<dbReference type="Gene3D" id="1.10.287.70">
    <property type="match status" value="1"/>
</dbReference>
<feature type="region of interest" description="Disordered" evidence="5">
    <location>
        <begin position="271"/>
        <end position="343"/>
    </location>
</feature>
<evidence type="ECO:0000256" key="1">
    <source>
        <dbReference type="ARBA" id="ARBA00004141"/>
    </source>
</evidence>
<name>A0A836CWS6_SHEEP</name>
<dbReference type="GO" id="GO:0036128">
    <property type="term" value="C:CatSper complex"/>
    <property type="evidence" value="ECO:0007669"/>
    <property type="project" value="InterPro"/>
</dbReference>
<evidence type="ECO:0000256" key="2">
    <source>
        <dbReference type="ARBA" id="ARBA00022692"/>
    </source>
</evidence>
<dbReference type="GO" id="GO:0009566">
    <property type="term" value="P:fertilization"/>
    <property type="evidence" value="ECO:0007669"/>
    <property type="project" value="TreeGrafter"/>
</dbReference>
<evidence type="ECO:0000313" key="9">
    <source>
        <dbReference type="EMBL" id="KAG5198281.1"/>
    </source>
</evidence>
<accession>A0A836CWS6</accession>
<dbReference type="InterPro" id="IPR027359">
    <property type="entry name" value="Volt_channel_dom_sf"/>
</dbReference>
<feature type="region of interest" description="Disordered" evidence="5">
    <location>
        <begin position="433"/>
        <end position="465"/>
    </location>
</feature>
<feature type="compositionally biased region" description="Polar residues" evidence="5">
    <location>
        <begin position="2224"/>
        <end position="2233"/>
    </location>
</feature>
<evidence type="ECO:0008006" key="11">
    <source>
        <dbReference type="Google" id="ProtNLM"/>
    </source>
</evidence>
<organism evidence="9 10">
    <name type="scientific">Ovis aries</name>
    <name type="common">Sheep</name>
    <dbReference type="NCBI Taxonomy" id="9940"/>
    <lineage>
        <taxon>Eukaryota</taxon>
        <taxon>Metazoa</taxon>
        <taxon>Chordata</taxon>
        <taxon>Craniata</taxon>
        <taxon>Vertebrata</taxon>
        <taxon>Euteleostomi</taxon>
        <taxon>Mammalia</taxon>
        <taxon>Eutheria</taxon>
        <taxon>Laurasiatheria</taxon>
        <taxon>Artiodactyla</taxon>
        <taxon>Ruminantia</taxon>
        <taxon>Pecora</taxon>
        <taxon>Bovidae</taxon>
        <taxon>Caprinae</taxon>
        <taxon>Ovis</taxon>
    </lineage>
</organism>
<feature type="region of interest" description="Disordered" evidence="5">
    <location>
        <begin position="2218"/>
        <end position="2241"/>
    </location>
</feature>
<evidence type="ECO:0000259" key="8">
    <source>
        <dbReference type="Pfam" id="PF21058"/>
    </source>
</evidence>
<dbReference type="Pfam" id="PF00520">
    <property type="entry name" value="Ion_trans"/>
    <property type="match status" value="1"/>
</dbReference>
<sequence>MNESFRECIHKSSKVSQELLESANTLLEPLKLTLEVAAWFILLVFILEILLMWLSSFFLFWKNAWNVFDFVVTVLSLIPEIVVLAGVTSKPVWLQLLRICRVLRSLKLFARFHQVRVIILALVRALKSMTFLLMLLLIFFYIFAVAGVYFFENYTRSTRQDLDYHEFFSDLLNSIVTVFILFTLDHWYALLQDTWKVPEVSRTFSSIYVILWLLLGSIIFRNIIVAMMVTNFQNIRNELNQEMTHLEVQHKADIFKRQIIQRRQNLLPEAQRSSISKLDTRDASQQGRASDLTETSQQESKQSATKKGSKASKSRTKSLSKRRKSTSSFSSSSSFSSCSSASSSRCYDPIGQLDWETHVHQNLPGLMDMDQDERVVWPRDSLFRYFELLEKLQYNLEERKQLQEFAEKSIQFQLLGIRIVRLDVVTDEQRENIGTGPLGSAITGPSDRGTPSPKPKDQVVSGSGDKSAVRLRILFPERPHYGVSGARAACRALSSPGSPTQVTLVPIGSQSLDSGLSLLKSALSALDQAPQGSLSRSRFSAFLANISSSFEPGRMGEGPVGEPPPLQPPALRLHDFLVTLRGSPDWEPMLGLLGDVLALLGQEQTPRDFLGHQAGVLSGLAEVLLGALFPGGPPTPTRPPCTRDGPSDCVLAADWLPSLLLLLEGTRWQALVRVQPSVDPANATGLDGREPAPHLLQGLLGLLVPVGELGSEEALWGGLLRTVGAPLYATFQEGLLRITDSLQDEVFSILGQPEPDANGQCQGGNLQQLLLWGIRHNLSWDVRALGFLSGSPPPPPALLHCLSTGVPLPRTSQPSAHISPRQRRAISVEALCENLSGPAPPYSISNFSIHLLCQHAKPVTPQPPPSTAAICQTAVWYAVSWAPGAQGWLQACHDQFPEQFLDAICGNLSFSTLSGPNRRLVKRLCAGLLPPPTSCPEGLPPVPLTPEIFWGCFLENETLWAERLCGEASLQAVPPSNQAWVQHVCQGPTPDVTAFPPCYIGPCGERCPDGGSFLLMVCANDTMYEALVPSWPWLAGQCRISRGGNDTCFLEGLLGPLLPSLPPLGPSPLCLAPGPFLLGMLSQLPRCQSSVPALAHPTRLHYLLRLLTFLLGPGAGGNEAQGMLGQALMLSSLPDNCSFWDAFRPEGRRSVLRTVGEFLEQEEQPTPGFDPTDSSSPALSKMELLACFSPVLWDLLQREKSVWALQILVQAYLHMPPENLQQLVLSAEREAAQGFLTLMHRSWAQLQVPPSEEQALGRLTALLLQRYPHLTSQLFIDLSPLIPFLAVSDLMRFPASLLANDSVLAAIRDYSPGMRPEQKEALARRLLAPELFGEVPAWPQELLWAALPLLPHLPLENFLQLSPHQIQALEDSWPAAGLGPGHARHVLRSLVNQSVQDGEEQVRRLGPLACFLTPEELQSLVPLNDPMGPVERGLLECAANGTLSPQGRVAYELLGVLRSSGGAVLSPRELRVWAPLFPQLGLRFLQELSEPQLRAMLPALRGARVTPAQAVLLLGRLLPRHDLSLEELCSLHPLLPGLSSQTLQAIPRRVLLRACSCLAPELAHLSACQTAALLQTFRVKDGVKNTGAAGAGAAVCIPGQPIPTIWPDCLLPLLPLKLLQLDSAALLADRRRYRELPWSEQQAQFLWEKMQVPTNLTLRNLQALGTLAGGMSCEFLQQINWMADFLEVVHMIYQLPTGVRGSLRTCIWAELQRRMAMPEPELATLGPELSGLDTKLLLDLPVKLMDRLSNESIMLVVELVRGAPEQLLALTPLHRAALAEQALQKLAPKETTVSREVLETLGPLVGFLGIESTRRIPLQILLAHLSQLQGFCLGGPFATELGRLLLQEPVLGKPELWSQDEVEQAGRLVFTLSPEAISLIPREALGPETLERLLEKQQSWDQSRAGQLCAGPQLAPKKAALVAGLVRPAAENLPEPVPNCADVRGTFPSAWSATQIAEMELLDFEDCLALFAGDPGLGPEELRAAMGKAKQLWGPPRGFRPEQILQLGRLLIGLGERELQELSLVDWGVLSTLGQIDGWSSSQLRVVVSSFLRQSGRHVSHLDFLHLTALGYTVCGLRPEELQHISSWEFSQAALFLGHLHLPCSEEQLEVLAQLLVLPGGFGPVSNWGPEIFTEIGTIAAGIPDLALSALLRGQIQGLTPLAISVIPAPKFAVVFSPTQLSSLTSVQAVAVTPEQMAFLSPEQRRAVAWAQYEGMESLEQEGESLTAQTDSRTPGPEPEP</sequence>
<feature type="compositionally biased region" description="Basic residues" evidence="5">
    <location>
        <begin position="307"/>
        <end position="325"/>
    </location>
</feature>
<dbReference type="Pfam" id="PF21058">
    <property type="entry name" value="Stereocilin"/>
    <property type="match status" value="1"/>
</dbReference>
<dbReference type="GO" id="GO:0030317">
    <property type="term" value="P:flagellated sperm motility"/>
    <property type="evidence" value="ECO:0007669"/>
    <property type="project" value="InterPro"/>
</dbReference>
<evidence type="ECO:0000256" key="5">
    <source>
        <dbReference type="SAM" id="MobiDB-lite"/>
    </source>
</evidence>
<dbReference type="PANTHER" id="PTHR46923:SF1">
    <property type="entry name" value="CATION CHANNEL SPERM-ASSOCIATED PROTEIN 2"/>
    <property type="match status" value="1"/>
</dbReference>
<comment type="subcellular location">
    <subcellularLocation>
        <location evidence="1">Membrane</location>
        <topology evidence="1">Multi-pass membrane protein</topology>
    </subcellularLocation>
</comment>
<comment type="caution">
    <text evidence="9">The sequence shown here is derived from an EMBL/GenBank/DDBJ whole genome shotgun (WGS) entry which is preliminary data.</text>
</comment>
<dbReference type="GO" id="GO:0048240">
    <property type="term" value="P:sperm capacitation"/>
    <property type="evidence" value="ECO:0007669"/>
    <property type="project" value="TreeGrafter"/>
</dbReference>
<keyword evidence="4 6" id="KW-0472">Membrane</keyword>
<keyword evidence="3 6" id="KW-1133">Transmembrane helix</keyword>
<dbReference type="InterPro" id="IPR005821">
    <property type="entry name" value="Ion_trans_dom"/>
</dbReference>
<gene>
    <name evidence="9" type="ORF">JEQ12_007971</name>
</gene>
<evidence type="ECO:0000256" key="6">
    <source>
        <dbReference type="SAM" id="Phobius"/>
    </source>
</evidence>
<feature type="domain" description="Ion transport" evidence="7">
    <location>
        <begin position="32"/>
        <end position="238"/>
    </location>
</feature>
<feature type="transmembrane region" description="Helical" evidence="6">
    <location>
        <begin position="171"/>
        <end position="191"/>
    </location>
</feature>
<feature type="transmembrane region" description="Helical" evidence="6">
    <location>
        <begin position="203"/>
        <end position="229"/>
    </location>
</feature>
<dbReference type="SUPFAM" id="SSF81324">
    <property type="entry name" value="Voltage-gated potassium channels"/>
    <property type="match status" value="1"/>
</dbReference>